<dbReference type="PANTHER" id="PTHR40943">
    <property type="entry name" value="CYTOPLASMIC PROTEIN-RELATED"/>
    <property type="match status" value="1"/>
</dbReference>
<dbReference type="RefSeq" id="WP_058901064.1">
    <property type="nucleotide sequence ID" value="NZ_CP013069.1"/>
</dbReference>
<keyword evidence="3" id="KW-1185">Reference proteome</keyword>
<dbReference type="EMBL" id="CP013069">
    <property type="protein sequence ID" value="ALV30540.1"/>
    <property type="molecule type" value="Genomic_DNA"/>
</dbReference>
<dbReference type="InterPro" id="IPR014710">
    <property type="entry name" value="RmlC-like_jellyroll"/>
</dbReference>
<dbReference type="Pfam" id="PF05899">
    <property type="entry name" value="Cupin_3"/>
    <property type="match status" value="1"/>
</dbReference>
<dbReference type="AlphaFoldDB" id="A0A0U3PSZ6"/>
<proteinExistence type="predicted"/>
<organism evidence="2 3">
    <name type="scientific">Pannonibacter phragmitetus</name>
    <dbReference type="NCBI Taxonomy" id="121719"/>
    <lineage>
        <taxon>Bacteria</taxon>
        <taxon>Pseudomonadati</taxon>
        <taxon>Pseudomonadota</taxon>
        <taxon>Alphaproteobacteria</taxon>
        <taxon>Hyphomicrobiales</taxon>
        <taxon>Stappiaceae</taxon>
        <taxon>Pannonibacter</taxon>
    </lineage>
</organism>
<gene>
    <name evidence="2" type="ORF">APZ00_25310</name>
</gene>
<evidence type="ECO:0000313" key="3">
    <source>
        <dbReference type="Proteomes" id="UP000064921"/>
    </source>
</evidence>
<name>A0A0U3PSZ6_9HYPH</name>
<dbReference type="CDD" id="cd02227">
    <property type="entry name" value="cupin_TM1112-like"/>
    <property type="match status" value="1"/>
</dbReference>
<dbReference type="InterPro" id="IPR008579">
    <property type="entry name" value="UGlyAH_Cupin_dom"/>
</dbReference>
<evidence type="ECO:0000313" key="2">
    <source>
        <dbReference type="EMBL" id="ALV30540.1"/>
    </source>
</evidence>
<keyword evidence="2" id="KW-0614">Plasmid</keyword>
<accession>A0A0U3PSZ6</accession>
<reference evidence="2 3" key="1">
    <citation type="submission" date="2015-10" db="EMBL/GenBank/DDBJ databases">
        <title>The world's first case of liver abscess caused by Pannonibacter phragmitetus.</title>
        <authorList>
            <person name="Ming D."/>
            <person name="Wang M."/>
            <person name="Zhou Y."/>
            <person name="Jiang T."/>
            <person name="Hu S."/>
        </authorList>
    </citation>
    <scope>NUCLEOTIDE SEQUENCE [LARGE SCALE GENOMIC DNA]</scope>
    <source>
        <strain evidence="2 3">31801</strain>
        <plasmid evidence="3">Plasmid p.p-1</plasmid>
    </source>
</reference>
<dbReference type="KEGG" id="pphr:APZ00_25310"/>
<geneLocation type="plasmid" evidence="2 3">
    <name>p.p-1</name>
</geneLocation>
<dbReference type="SUPFAM" id="SSF51182">
    <property type="entry name" value="RmlC-like cupins"/>
    <property type="match status" value="1"/>
</dbReference>
<dbReference type="PANTHER" id="PTHR40943:SF1">
    <property type="entry name" value="CYTOPLASMIC PROTEIN"/>
    <property type="match status" value="1"/>
</dbReference>
<dbReference type="Proteomes" id="UP000064921">
    <property type="component" value="Plasmid p.p-1"/>
</dbReference>
<sequence>MTKLTAMTADGTAGLEPCQVVPAESLLSAAPAEQGAVVFDQDGKTCGLWEATPYAERMEDYPFFELAHILSGAVVITPEGGAPQRFSAGQSYFMEKGFTGRFEVVETCRKAYFVTG</sequence>
<evidence type="ECO:0000259" key="1">
    <source>
        <dbReference type="Pfam" id="PF05899"/>
    </source>
</evidence>
<dbReference type="Gene3D" id="2.60.120.10">
    <property type="entry name" value="Jelly Rolls"/>
    <property type="match status" value="1"/>
</dbReference>
<protein>
    <recommendedName>
        <fullName evidence="1">(S)-ureidoglycine aminohydrolase cupin domain-containing protein</fullName>
    </recommendedName>
</protein>
<feature type="domain" description="(S)-ureidoglycine aminohydrolase cupin" evidence="1">
    <location>
        <begin position="42"/>
        <end position="112"/>
    </location>
</feature>
<dbReference type="InterPro" id="IPR011051">
    <property type="entry name" value="RmlC_Cupin_sf"/>
</dbReference>